<sequence>MAPQKLLPFSLLIISLLLHTSSAQSPAAAPAPAGPVNITKILEKAGQFSVFIRLIKATREDLTLNGQLNNSNNAITIFAPSDSAFTTLKSGTLNALNDQEKSELVQFHIVPMYLSSSTFQTVSNPVTTQAGTGNRLALNVTTSGNSVNITTGLTNTSVSGTVYTDGQLAVYQVDKVLQPLDLFTPKPPAPAPAPEKAKKKKGGEGDADSPAGVAKDASDGGERERFMAGNRVVVFVVGLAAAAVAL</sequence>
<evidence type="ECO:0000256" key="9">
    <source>
        <dbReference type="ARBA" id="ARBA00024686"/>
    </source>
</evidence>
<dbReference type="Gene3D" id="2.30.180.10">
    <property type="entry name" value="FAS1 domain"/>
    <property type="match status" value="1"/>
</dbReference>
<dbReference type="Proteomes" id="UP001497516">
    <property type="component" value="Chromosome 7"/>
</dbReference>
<dbReference type="AlphaFoldDB" id="A0AAV2FZH7"/>
<keyword evidence="6" id="KW-0654">Proteoglycan</keyword>
<keyword evidence="7" id="KW-0472">Membrane</keyword>
<keyword evidence="3" id="KW-1003">Cell membrane</keyword>
<comment type="function">
    <text evidence="9">May be a cell surface adhesion protein.</text>
</comment>
<dbReference type="EMBL" id="OZ034820">
    <property type="protein sequence ID" value="CAL1403427.1"/>
    <property type="molecule type" value="Genomic_DNA"/>
</dbReference>
<dbReference type="InterPro" id="IPR000782">
    <property type="entry name" value="FAS1_domain"/>
</dbReference>
<evidence type="ECO:0000256" key="4">
    <source>
        <dbReference type="ARBA" id="ARBA00022622"/>
    </source>
</evidence>
<keyword evidence="4" id="KW-0336">GPI-anchor</keyword>
<dbReference type="Pfam" id="PF02469">
    <property type="entry name" value="Fasciclin"/>
    <property type="match status" value="1"/>
</dbReference>
<gene>
    <name evidence="13" type="ORF">LTRI10_LOCUS43364</name>
</gene>
<dbReference type="PANTHER" id="PTHR32077">
    <property type="entry name" value="FASCICLIN-LIKE ARABINOGALACTAN PROTEIN"/>
    <property type="match status" value="1"/>
</dbReference>
<evidence type="ECO:0000256" key="5">
    <source>
        <dbReference type="ARBA" id="ARBA00022729"/>
    </source>
</evidence>
<evidence type="ECO:0000256" key="3">
    <source>
        <dbReference type="ARBA" id="ARBA00022475"/>
    </source>
</evidence>
<keyword evidence="4" id="KW-0449">Lipoprotein</keyword>
<evidence type="ECO:0000256" key="10">
    <source>
        <dbReference type="SAM" id="MobiDB-lite"/>
    </source>
</evidence>
<dbReference type="InterPro" id="IPR036378">
    <property type="entry name" value="FAS1_dom_sf"/>
</dbReference>
<feature type="domain" description="FAS1" evidence="12">
    <location>
        <begin position="35"/>
        <end position="177"/>
    </location>
</feature>
<comment type="subcellular location">
    <subcellularLocation>
        <location evidence="1">Cell membrane</location>
        <topology evidence="1">Lipid-anchor</topology>
        <topology evidence="1">GPI-anchor</topology>
    </subcellularLocation>
</comment>
<feature type="chain" id="PRO_5043651562" description="FAS1 domain-containing protein" evidence="11">
    <location>
        <begin position="24"/>
        <end position="246"/>
    </location>
</feature>
<name>A0AAV2FZH7_9ROSI</name>
<feature type="region of interest" description="Disordered" evidence="10">
    <location>
        <begin position="182"/>
        <end position="222"/>
    </location>
</feature>
<dbReference type="FunFam" id="2.30.180.10:FF:000006">
    <property type="entry name" value="Fasciclin-like arabinogalactan protein 11"/>
    <property type="match status" value="1"/>
</dbReference>
<keyword evidence="14" id="KW-1185">Reference proteome</keyword>
<keyword evidence="8" id="KW-0325">Glycoprotein</keyword>
<evidence type="ECO:0000256" key="1">
    <source>
        <dbReference type="ARBA" id="ARBA00004609"/>
    </source>
</evidence>
<evidence type="ECO:0000256" key="2">
    <source>
        <dbReference type="ARBA" id="ARBA00007843"/>
    </source>
</evidence>
<feature type="signal peptide" evidence="11">
    <location>
        <begin position="1"/>
        <end position="23"/>
    </location>
</feature>
<dbReference type="PROSITE" id="PS50213">
    <property type="entry name" value="FAS1"/>
    <property type="match status" value="1"/>
</dbReference>
<dbReference type="SUPFAM" id="SSF82153">
    <property type="entry name" value="FAS1 domain"/>
    <property type="match status" value="1"/>
</dbReference>
<evidence type="ECO:0000313" key="14">
    <source>
        <dbReference type="Proteomes" id="UP001497516"/>
    </source>
</evidence>
<accession>A0AAV2FZH7</accession>
<evidence type="ECO:0000259" key="12">
    <source>
        <dbReference type="PROSITE" id="PS50213"/>
    </source>
</evidence>
<reference evidence="13 14" key="1">
    <citation type="submission" date="2024-04" db="EMBL/GenBank/DDBJ databases">
        <authorList>
            <person name="Fracassetti M."/>
        </authorList>
    </citation>
    <scope>NUCLEOTIDE SEQUENCE [LARGE SCALE GENOMIC DNA]</scope>
</reference>
<dbReference type="InterPro" id="IPR045003">
    <property type="entry name" value="FLA_A"/>
</dbReference>
<comment type="similarity">
    <text evidence="2">Belongs to the fasciclin-like AGP family.</text>
</comment>
<dbReference type="GO" id="GO:0009834">
    <property type="term" value="P:plant-type secondary cell wall biogenesis"/>
    <property type="evidence" value="ECO:0007669"/>
    <property type="project" value="UniProtKB-ARBA"/>
</dbReference>
<organism evidence="13 14">
    <name type="scientific">Linum trigynum</name>
    <dbReference type="NCBI Taxonomy" id="586398"/>
    <lineage>
        <taxon>Eukaryota</taxon>
        <taxon>Viridiplantae</taxon>
        <taxon>Streptophyta</taxon>
        <taxon>Embryophyta</taxon>
        <taxon>Tracheophyta</taxon>
        <taxon>Spermatophyta</taxon>
        <taxon>Magnoliopsida</taxon>
        <taxon>eudicotyledons</taxon>
        <taxon>Gunneridae</taxon>
        <taxon>Pentapetalae</taxon>
        <taxon>rosids</taxon>
        <taxon>fabids</taxon>
        <taxon>Malpighiales</taxon>
        <taxon>Linaceae</taxon>
        <taxon>Linum</taxon>
    </lineage>
</organism>
<proteinExistence type="inferred from homology"/>
<keyword evidence="5 11" id="KW-0732">Signal</keyword>
<dbReference type="GO" id="GO:0005886">
    <property type="term" value="C:plasma membrane"/>
    <property type="evidence" value="ECO:0007669"/>
    <property type="project" value="UniProtKB-SubCell"/>
</dbReference>
<evidence type="ECO:0000313" key="13">
    <source>
        <dbReference type="EMBL" id="CAL1403427.1"/>
    </source>
</evidence>
<dbReference type="GO" id="GO:0098552">
    <property type="term" value="C:side of membrane"/>
    <property type="evidence" value="ECO:0007669"/>
    <property type="project" value="UniProtKB-KW"/>
</dbReference>
<dbReference type="PANTHER" id="PTHR32077:SF85">
    <property type="entry name" value="FAS1 DOMAIN-CONTAINING PROTEIN"/>
    <property type="match status" value="1"/>
</dbReference>
<evidence type="ECO:0000256" key="6">
    <source>
        <dbReference type="ARBA" id="ARBA00022974"/>
    </source>
</evidence>
<evidence type="ECO:0000256" key="7">
    <source>
        <dbReference type="ARBA" id="ARBA00023136"/>
    </source>
</evidence>
<dbReference type="SMART" id="SM00554">
    <property type="entry name" value="FAS1"/>
    <property type="match status" value="1"/>
</dbReference>
<evidence type="ECO:0000256" key="8">
    <source>
        <dbReference type="ARBA" id="ARBA00023180"/>
    </source>
</evidence>
<evidence type="ECO:0000256" key="11">
    <source>
        <dbReference type="SAM" id="SignalP"/>
    </source>
</evidence>
<protein>
    <recommendedName>
        <fullName evidence="12">FAS1 domain-containing protein</fullName>
    </recommendedName>
</protein>